<feature type="transmembrane region" description="Helical" evidence="1">
    <location>
        <begin position="157"/>
        <end position="179"/>
    </location>
</feature>
<dbReference type="RefSeq" id="WP_369753138.1">
    <property type="nucleotide sequence ID" value="NZ_CP165625.1"/>
</dbReference>
<accession>A0AB39W4J1</accession>
<feature type="transmembrane region" description="Helical" evidence="1">
    <location>
        <begin position="286"/>
        <end position="305"/>
    </location>
</feature>
<feature type="transmembrane region" description="Helical" evidence="1">
    <location>
        <begin position="85"/>
        <end position="104"/>
    </location>
</feature>
<dbReference type="EMBL" id="CP165625">
    <property type="protein sequence ID" value="XDU95672.1"/>
    <property type="molecule type" value="Genomic_DNA"/>
</dbReference>
<dbReference type="InterPro" id="IPR049458">
    <property type="entry name" value="EpsG-like"/>
</dbReference>
<dbReference type="Pfam" id="PF14897">
    <property type="entry name" value="EpsG"/>
    <property type="match status" value="1"/>
</dbReference>
<keyword evidence="1" id="KW-0472">Membrane</keyword>
<gene>
    <name evidence="2" type="ORF">AB3G34_00795</name>
</gene>
<keyword evidence="1" id="KW-0812">Transmembrane</keyword>
<sequence length="345" mass="40291">MGIYIFIAVFLGVLAFDRKTNLFLPFILLFIVSVFRAQTVGIDYVAYKTAYLYEISSNVPLSYLLYKFEIGWLFLNIFMQSFSGSFEFLIAIVSFFTIFSFFYVLRKETKSPIFAILLYVLLFYYSLSFSLIKQGLATSFFLLSVYFFSENKKVKSIFSALLFAVLHYSSIALIPFAILAHYIKVSNKKMLISLLVTFCIGILGITDEARSLIMLLPFEKYAHYADYKVDVDVNRLNVYLFLVPKNIMCCIIFYYLPEAKKIYKNLFFFGLIIANLFISISLVSRFVLYFFSFEIILLTNLIFLYNGKKRTNLLFAVIIYALVYFIYNLITNRGGVIPYKLYFQW</sequence>
<evidence type="ECO:0000313" key="2">
    <source>
        <dbReference type="EMBL" id="XDU95672.1"/>
    </source>
</evidence>
<proteinExistence type="predicted"/>
<feature type="transmembrane region" description="Helical" evidence="1">
    <location>
        <begin position="312"/>
        <end position="330"/>
    </location>
</feature>
<feature type="transmembrane region" description="Helical" evidence="1">
    <location>
        <begin position="263"/>
        <end position="280"/>
    </location>
</feature>
<feature type="transmembrane region" description="Helical" evidence="1">
    <location>
        <begin position="236"/>
        <end position="256"/>
    </location>
</feature>
<feature type="transmembrane region" description="Helical" evidence="1">
    <location>
        <begin position="191"/>
        <end position="216"/>
    </location>
</feature>
<protein>
    <submittedName>
        <fullName evidence="2">EpsG family protein</fullName>
    </submittedName>
</protein>
<reference evidence="2" key="1">
    <citation type="submission" date="2024-07" db="EMBL/GenBank/DDBJ databases">
        <authorList>
            <person name="Biller S.J."/>
        </authorList>
    </citation>
    <scope>NUCLEOTIDE SEQUENCE</scope>
    <source>
        <strain evidence="2">WC2409</strain>
    </source>
</reference>
<dbReference type="AlphaFoldDB" id="A0AB39W4J1"/>
<organism evidence="2">
    <name type="scientific">Flavobacterium sp. WC2409</name>
    <dbReference type="NCBI Taxonomy" id="3234139"/>
    <lineage>
        <taxon>Bacteria</taxon>
        <taxon>Pseudomonadati</taxon>
        <taxon>Bacteroidota</taxon>
        <taxon>Flavobacteriia</taxon>
        <taxon>Flavobacteriales</taxon>
        <taxon>Flavobacteriaceae</taxon>
        <taxon>Flavobacterium</taxon>
    </lineage>
</organism>
<feature type="transmembrane region" description="Helical" evidence="1">
    <location>
        <begin position="25"/>
        <end position="47"/>
    </location>
</feature>
<keyword evidence="1" id="KW-1133">Transmembrane helix</keyword>
<feature type="transmembrane region" description="Helical" evidence="1">
    <location>
        <begin position="116"/>
        <end position="137"/>
    </location>
</feature>
<evidence type="ECO:0000256" key="1">
    <source>
        <dbReference type="SAM" id="Phobius"/>
    </source>
</evidence>
<name>A0AB39W4J1_9FLAO</name>